<organism evidence="1 2">
    <name type="scientific">Racocetra persica</name>
    <dbReference type="NCBI Taxonomy" id="160502"/>
    <lineage>
        <taxon>Eukaryota</taxon>
        <taxon>Fungi</taxon>
        <taxon>Fungi incertae sedis</taxon>
        <taxon>Mucoromycota</taxon>
        <taxon>Glomeromycotina</taxon>
        <taxon>Glomeromycetes</taxon>
        <taxon>Diversisporales</taxon>
        <taxon>Gigasporaceae</taxon>
        <taxon>Racocetra</taxon>
    </lineage>
</organism>
<proteinExistence type="predicted"/>
<feature type="non-terminal residue" evidence="1">
    <location>
        <position position="1"/>
    </location>
</feature>
<keyword evidence="2" id="KW-1185">Reference proteome</keyword>
<dbReference type="EMBL" id="CAJVQC010033784">
    <property type="protein sequence ID" value="CAG8754847.1"/>
    <property type="molecule type" value="Genomic_DNA"/>
</dbReference>
<sequence length="73" mass="8049">DDGCIQWSYGTTNEPGFNTGTSIHKSVCFTYHKNPSAPENVLETCKQPLGTNGDNIYYSGIIRCPDEGCFVKK</sequence>
<evidence type="ECO:0000313" key="2">
    <source>
        <dbReference type="Proteomes" id="UP000789920"/>
    </source>
</evidence>
<reference evidence="1" key="1">
    <citation type="submission" date="2021-06" db="EMBL/GenBank/DDBJ databases">
        <authorList>
            <person name="Kallberg Y."/>
            <person name="Tangrot J."/>
            <person name="Rosling A."/>
        </authorList>
    </citation>
    <scope>NUCLEOTIDE SEQUENCE</scope>
    <source>
        <strain evidence="1">MA461A</strain>
    </source>
</reference>
<evidence type="ECO:0000313" key="1">
    <source>
        <dbReference type="EMBL" id="CAG8754847.1"/>
    </source>
</evidence>
<protein>
    <submittedName>
        <fullName evidence="1">36741_t:CDS:1</fullName>
    </submittedName>
</protein>
<name>A0ACA9QJN7_9GLOM</name>
<dbReference type="Proteomes" id="UP000789920">
    <property type="component" value="Unassembled WGS sequence"/>
</dbReference>
<gene>
    <name evidence="1" type="ORF">RPERSI_LOCUS14570</name>
</gene>
<comment type="caution">
    <text evidence="1">The sequence shown here is derived from an EMBL/GenBank/DDBJ whole genome shotgun (WGS) entry which is preliminary data.</text>
</comment>
<accession>A0ACA9QJN7</accession>